<dbReference type="PANTHER" id="PTHR42688:SF1">
    <property type="entry name" value="BLR5212 PROTEIN"/>
    <property type="match status" value="1"/>
</dbReference>
<dbReference type="InterPro" id="IPR020846">
    <property type="entry name" value="MFS_dom"/>
</dbReference>
<dbReference type="Proteomes" id="UP000831817">
    <property type="component" value="Chromosome"/>
</dbReference>
<evidence type="ECO:0000256" key="4">
    <source>
        <dbReference type="ARBA" id="ARBA00022989"/>
    </source>
</evidence>
<feature type="transmembrane region" description="Helical" evidence="6">
    <location>
        <begin position="138"/>
        <end position="157"/>
    </location>
</feature>
<evidence type="ECO:0000313" key="8">
    <source>
        <dbReference type="EMBL" id="BDH79328.1"/>
    </source>
</evidence>
<feature type="transmembrane region" description="Helical" evidence="6">
    <location>
        <begin position="241"/>
        <end position="261"/>
    </location>
</feature>
<dbReference type="InterPro" id="IPR036259">
    <property type="entry name" value="MFS_trans_sf"/>
</dbReference>
<accession>A0ABN6PCY0</accession>
<dbReference type="PANTHER" id="PTHR42688">
    <property type="entry name" value="CONSERVED PROTEIN"/>
    <property type="match status" value="1"/>
</dbReference>
<keyword evidence="4 6" id="KW-1133">Transmembrane helix</keyword>
<evidence type="ECO:0000256" key="3">
    <source>
        <dbReference type="ARBA" id="ARBA00022692"/>
    </source>
</evidence>
<dbReference type="PROSITE" id="PS50850">
    <property type="entry name" value="MFS"/>
    <property type="match status" value="1"/>
</dbReference>
<dbReference type="GeneID" id="71965227"/>
<feature type="transmembrane region" description="Helical" evidence="6">
    <location>
        <begin position="281"/>
        <end position="307"/>
    </location>
</feature>
<dbReference type="Gene3D" id="1.20.1250.20">
    <property type="entry name" value="MFS general substrate transporter like domains"/>
    <property type="match status" value="2"/>
</dbReference>
<gene>
    <name evidence="8" type="ORF">MTTB_07070</name>
</gene>
<feature type="transmembrane region" description="Helical" evidence="6">
    <location>
        <begin position="28"/>
        <end position="50"/>
    </location>
</feature>
<name>A0ABN6PCY0_9EURY</name>
<reference evidence="8 9" key="1">
    <citation type="submission" date="2022-04" db="EMBL/GenBank/DDBJ databases">
        <title>Complete genome of Methanothermobacter tenebrarum strain RMAS.</title>
        <authorList>
            <person name="Nakamura K."/>
            <person name="Oshima K."/>
            <person name="Hattori M."/>
            <person name="Kamagata Y."/>
            <person name="Takamizawa K."/>
        </authorList>
    </citation>
    <scope>NUCLEOTIDE SEQUENCE [LARGE SCALE GENOMIC DNA]</scope>
    <source>
        <strain evidence="8 9">RMAS</strain>
    </source>
</reference>
<dbReference type="InterPro" id="IPR011701">
    <property type="entry name" value="MFS"/>
</dbReference>
<evidence type="ECO:0000256" key="6">
    <source>
        <dbReference type="SAM" id="Phobius"/>
    </source>
</evidence>
<dbReference type="CDD" id="cd17370">
    <property type="entry name" value="MFS_MJ1317_like"/>
    <property type="match status" value="1"/>
</dbReference>
<proteinExistence type="predicted"/>
<evidence type="ECO:0000259" key="7">
    <source>
        <dbReference type="PROSITE" id="PS50850"/>
    </source>
</evidence>
<evidence type="ECO:0000256" key="1">
    <source>
        <dbReference type="ARBA" id="ARBA00004651"/>
    </source>
</evidence>
<feature type="transmembrane region" description="Helical" evidence="6">
    <location>
        <begin position="164"/>
        <end position="186"/>
    </location>
</feature>
<dbReference type="SUPFAM" id="SSF103473">
    <property type="entry name" value="MFS general substrate transporter"/>
    <property type="match status" value="1"/>
</dbReference>
<evidence type="ECO:0000256" key="5">
    <source>
        <dbReference type="ARBA" id="ARBA00023136"/>
    </source>
</evidence>
<comment type="subcellular location">
    <subcellularLocation>
        <location evidence="1">Cell membrane</location>
        <topology evidence="1">Multi-pass membrane protein</topology>
    </subcellularLocation>
</comment>
<dbReference type="Pfam" id="PF07690">
    <property type="entry name" value="MFS_1"/>
    <property type="match status" value="1"/>
</dbReference>
<evidence type="ECO:0000256" key="2">
    <source>
        <dbReference type="ARBA" id="ARBA00022475"/>
    </source>
</evidence>
<organism evidence="8 9">
    <name type="scientific">Methanothermobacter tenebrarum</name>
    <dbReference type="NCBI Taxonomy" id="680118"/>
    <lineage>
        <taxon>Archaea</taxon>
        <taxon>Methanobacteriati</taxon>
        <taxon>Methanobacteriota</taxon>
        <taxon>Methanomada group</taxon>
        <taxon>Methanobacteria</taxon>
        <taxon>Methanobacteriales</taxon>
        <taxon>Methanobacteriaceae</taxon>
        <taxon>Methanothermobacter</taxon>
    </lineage>
</organism>
<keyword evidence="5 6" id="KW-0472">Membrane</keyword>
<protein>
    <submittedName>
        <fullName evidence="8">MFS transporter</fullName>
    </submittedName>
</protein>
<feature type="domain" description="Major facilitator superfamily (MFS) profile" evidence="7">
    <location>
        <begin position="5"/>
        <end position="380"/>
    </location>
</feature>
<dbReference type="EMBL" id="AP025698">
    <property type="protein sequence ID" value="BDH79328.1"/>
    <property type="molecule type" value="Genomic_DNA"/>
</dbReference>
<keyword evidence="9" id="KW-1185">Reference proteome</keyword>
<sequence length="380" mass="41779">MRRAAKFIILLGVVSLFADMTYEGARGITGPFLFMLGASATMVGFASGLGELSGYIIRLFSGYIADRTRRYWFMTFTGYIINLVAVPLLALAFNWQVAILLIILERIGKGFRTPARDVMLSHATSQVGHGWGFGIHEALDQVGAILGPLMVFLVLYLRGGYRTGFLFLGLPAIFAILTLTVAYFLFPHPQRLEIETHRLVESPGLVFWLYIGVACLIGAGYADFPLIGYHFKNVTLFGDSLIPVFYALAMLVDALSALLFGRFFDHYGFRVMMVSVILSSLFAPLVFLGGVLAAVFGVVLWGVGMGAQESIMRAAIARIIPSDRRGSAYGIFNMFFGFSWFIGSLLMGMLYEVSLAALVMFSVIMQLLAIPLLVKVEKSV</sequence>
<feature type="transmembrane region" description="Helical" evidence="6">
    <location>
        <begin position="71"/>
        <end position="104"/>
    </location>
</feature>
<dbReference type="InterPro" id="IPR052425">
    <property type="entry name" value="Uncharacterized_MFS-type"/>
</dbReference>
<feature type="transmembrane region" description="Helical" evidence="6">
    <location>
        <begin position="206"/>
        <end position="229"/>
    </location>
</feature>
<keyword evidence="3 6" id="KW-0812">Transmembrane</keyword>
<evidence type="ECO:0000313" key="9">
    <source>
        <dbReference type="Proteomes" id="UP000831817"/>
    </source>
</evidence>
<keyword evidence="2" id="KW-1003">Cell membrane</keyword>
<feature type="transmembrane region" description="Helical" evidence="6">
    <location>
        <begin position="353"/>
        <end position="374"/>
    </location>
</feature>
<dbReference type="RefSeq" id="WP_248565154.1">
    <property type="nucleotide sequence ID" value="NZ_AP025698.1"/>
</dbReference>
<feature type="transmembrane region" description="Helical" evidence="6">
    <location>
        <begin position="328"/>
        <end position="347"/>
    </location>
</feature>